<organism evidence="1 2">
    <name type="scientific">Dryococelus australis</name>
    <dbReference type="NCBI Taxonomy" id="614101"/>
    <lineage>
        <taxon>Eukaryota</taxon>
        <taxon>Metazoa</taxon>
        <taxon>Ecdysozoa</taxon>
        <taxon>Arthropoda</taxon>
        <taxon>Hexapoda</taxon>
        <taxon>Insecta</taxon>
        <taxon>Pterygota</taxon>
        <taxon>Neoptera</taxon>
        <taxon>Polyneoptera</taxon>
        <taxon>Phasmatodea</taxon>
        <taxon>Verophasmatodea</taxon>
        <taxon>Anareolatae</taxon>
        <taxon>Phasmatidae</taxon>
        <taxon>Eurycanthinae</taxon>
        <taxon>Dryococelus</taxon>
    </lineage>
</organism>
<reference evidence="1 2" key="1">
    <citation type="submission" date="2023-02" db="EMBL/GenBank/DDBJ databases">
        <title>LHISI_Scaffold_Assembly.</title>
        <authorList>
            <person name="Stuart O.P."/>
            <person name="Cleave R."/>
            <person name="Magrath M.J.L."/>
            <person name="Mikheyev A.S."/>
        </authorList>
    </citation>
    <scope>NUCLEOTIDE SEQUENCE [LARGE SCALE GENOMIC DNA]</scope>
    <source>
        <strain evidence="1">Daus_M_001</strain>
        <tissue evidence="1">Leg muscle</tissue>
    </source>
</reference>
<protein>
    <submittedName>
        <fullName evidence="1">Uncharacterized protein</fullName>
    </submittedName>
</protein>
<comment type="caution">
    <text evidence="1">The sequence shown here is derived from an EMBL/GenBank/DDBJ whole genome shotgun (WGS) entry which is preliminary data.</text>
</comment>
<dbReference type="Pfam" id="PF14223">
    <property type="entry name" value="Retrotran_gag_2"/>
    <property type="match status" value="1"/>
</dbReference>
<accession>A0ABQ9I2C7</accession>
<name>A0ABQ9I2C7_9NEOP</name>
<dbReference type="Proteomes" id="UP001159363">
    <property type="component" value="Chromosome 3"/>
</dbReference>
<dbReference type="EMBL" id="JARBHB010000003">
    <property type="protein sequence ID" value="KAJ8890805.1"/>
    <property type="molecule type" value="Genomic_DNA"/>
</dbReference>
<evidence type="ECO:0000313" key="1">
    <source>
        <dbReference type="EMBL" id="KAJ8890805.1"/>
    </source>
</evidence>
<keyword evidence="2" id="KW-1185">Reference proteome</keyword>
<proteinExistence type="predicted"/>
<evidence type="ECO:0000313" key="2">
    <source>
        <dbReference type="Proteomes" id="UP001159363"/>
    </source>
</evidence>
<gene>
    <name evidence="1" type="ORF">PR048_010314</name>
</gene>
<sequence>MVAVEGKIVPLTEESDKSSAQAMKKHEEKMLLEKTEFILQHIMVSSLSNKVRQLVNMCTSAKEMWDKLHSAYEQRAEQRQDRLFNEFFSTMEKDPRDSVAKPIAKLAKLWVELQDETWKEDKAKLLD</sequence>